<keyword evidence="3" id="KW-1185">Reference proteome</keyword>
<dbReference type="AlphaFoldDB" id="A0AA88DNQ1"/>
<reference evidence="2" key="1">
    <citation type="submission" date="2023-07" db="EMBL/GenBank/DDBJ databases">
        <title>draft genome sequence of fig (Ficus carica).</title>
        <authorList>
            <person name="Takahashi T."/>
            <person name="Nishimura K."/>
        </authorList>
    </citation>
    <scope>NUCLEOTIDE SEQUENCE</scope>
</reference>
<sequence>MGSFVVAVLMWRVGVCGLLWLVQLASSWHRGNVPSEVPRATSGGRTPKQSVGVFVLLSLASHNVGPAWEELNLDDPEEHSSEDDTRYDSGPMCSFVGGMIRVRGVSSLGRVRNVYSGGSPPSEMSLKVMVYWRGYPLLAIYYGCASINGVTSGRKSHLRKRESPLLARNGMVGEVENTMCLRMDSYFRSPFGVRMV</sequence>
<evidence type="ECO:0008006" key="4">
    <source>
        <dbReference type="Google" id="ProtNLM"/>
    </source>
</evidence>
<evidence type="ECO:0000313" key="2">
    <source>
        <dbReference type="EMBL" id="GMN58741.1"/>
    </source>
</evidence>
<organism evidence="2 3">
    <name type="scientific">Ficus carica</name>
    <name type="common">Common fig</name>
    <dbReference type="NCBI Taxonomy" id="3494"/>
    <lineage>
        <taxon>Eukaryota</taxon>
        <taxon>Viridiplantae</taxon>
        <taxon>Streptophyta</taxon>
        <taxon>Embryophyta</taxon>
        <taxon>Tracheophyta</taxon>
        <taxon>Spermatophyta</taxon>
        <taxon>Magnoliopsida</taxon>
        <taxon>eudicotyledons</taxon>
        <taxon>Gunneridae</taxon>
        <taxon>Pentapetalae</taxon>
        <taxon>rosids</taxon>
        <taxon>fabids</taxon>
        <taxon>Rosales</taxon>
        <taxon>Moraceae</taxon>
        <taxon>Ficeae</taxon>
        <taxon>Ficus</taxon>
    </lineage>
</organism>
<dbReference type="EMBL" id="BTGU01000080">
    <property type="protein sequence ID" value="GMN58741.1"/>
    <property type="molecule type" value="Genomic_DNA"/>
</dbReference>
<accession>A0AA88DNQ1</accession>
<gene>
    <name evidence="2" type="ORF">TIFTF001_027839</name>
</gene>
<comment type="caution">
    <text evidence="2">The sequence shown here is derived from an EMBL/GenBank/DDBJ whole genome shotgun (WGS) entry which is preliminary data.</text>
</comment>
<name>A0AA88DNQ1_FICCA</name>
<dbReference type="Proteomes" id="UP001187192">
    <property type="component" value="Unassembled WGS sequence"/>
</dbReference>
<proteinExistence type="predicted"/>
<keyword evidence="1" id="KW-0732">Signal</keyword>
<feature type="signal peptide" evidence="1">
    <location>
        <begin position="1"/>
        <end position="27"/>
    </location>
</feature>
<evidence type="ECO:0000313" key="3">
    <source>
        <dbReference type="Proteomes" id="UP001187192"/>
    </source>
</evidence>
<evidence type="ECO:0000256" key="1">
    <source>
        <dbReference type="SAM" id="SignalP"/>
    </source>
</evidence>
<feature type="chain" id="PRO_5041708227" description="Secreted protein" evidence="1">
    <location>
        <begin position="28"/>
        <end position="196"/>
    </location>
</feature>
<protein>
    <recommendedName>
        <fullName evidence="4">Secreted protein</fullName>
    </recommendedName>
</protein>